<dbReference type="Proteomes" id="UP000000763">
    <property type="component" value="Chromosome 7"/>
</dbReference>
<evidence type="ECO:0000256" key="1">
    <source>
        <dbReference type="SAM" id="MobiDB-lite"/>
    </source>
</evidence>
<evidence type="ECO:0000313" key="3">
    <source>
        <dbReference type="Proteomes" id="UP000000763"/>
    </source>
</evidence>
<name>Q6ZEZ6_ORYSJ</name>
<dbReference type="AlphaFoldDB" id="Q6ZEZ6"/>
<feature type="compositionally biased region" description="Acidic residues" evidence="1">
    <location>
        <begin position="40"/>
        <end position="50"/>
    </location>
</feature>
<dbReference type="EMBL" id="AP004307">
    <property type="protein sequence ID" value="BAC83435.1"/>
    <property type="molecule type" value="Genomic_DNA"/>
</dbReference>
<evidence type="ECO:0000313" key="2">
    <source>
        <dbReference type="EMBL" id="BAC83435.1"/>
    </source>
</evidence>
<reference evidence="3" key="2">
    <citation type="journal article" date="2008" name="Nucleic Acids Res.">
        <title>The rice annotation project database (RAP-DB): 2008 update.</title>
        <authorList>
            <consortium name="The rice annotation project (RAP)"/>
        </authorList>
    </citation>
    <scope>GENOME REANNOTATION</scope>
    <source>
        <strain evidence="3">cv. Nipponbare</strain>
    </source>
</reference>
<organism evidence="2 3">
    <name type="scientific">Oryza sativa subsp. japonica</name>
    <name type="common">Rice</name>
    <dbReference type="NCBI Taxonomy" id="39947"/>
    <lineage>
        <taxon>Eukaryota</taxon>
        <taxon>Viridiplantae</taxon>
        <taxon>Streptophyta</taxon>
        <taxon>Embryophyta</taxon>
        <taxon>Tracheophyta</taxon>
        <taxon>Spermatophyta</taxon>
        <taxon>Magnoliopsida</taxon>
        <taxon>Liliopsida</taxon>
        <taxon>Poales</taxon>
        <taxon>Poaceae</taxon>
        <taxon>BOP clade</taxon>
        <taxon>Oryzoideae</taxon>
        <taxon>Oryzeae</taxon>
        <taxon>Oryzinae</taxon>
        <taxon>Oryza</taxon>
        <taxon>Oryza sativa</taxon>
    </lineage>
</organism>
<gene>
    <name evidence="2" type="primary">P0534H07.23</name>
</gene>
<feature type="region of interest" description="Disordered" evidence="1">
    <location>
        <begin position="30"/>
        <end position="74"/>
    </location>
</feature>
<sequence>MEPTSMAAMRIGECHKSIHPCMDAYLEQTTRNKAKHQVQDNDDDDDDDDGLVLTEAPPCPTPHDYLLNQQLKSL</sequence>
<reference evidence="3" key="1">
    <citation type="journal article" date="2005" name="Nature">
        <title>The map-based sequence of the rice genome.</title>
        <authorList>
            <consortium name="International rice genome sequencing project (IRGSP)"/>
            <person name="Matsumoto T."/>
            <person name="Wu J."/>
            <person name="Kanamori H."/>
            <person name="Katayose Y."/>
            <person name="Fujisawa M."/>
            <person name="Namiki N."/>
            <person name="Mizuno H."/>
            <person name="Yamamoto K."/>
            <person name="Antonio B.A."/>
            <person name="Baba T."/>
            <person name="Sakata K."/>
            <person name="Nagamura Y."/>
            <person name="Aoki H."/>
            <person name="Arikawa K."/>
            <person name="Arita K."/>
            <person name="Bito T."/>
            <person name="Chiden Y."/>
            <person name="Fujitsuka N."/>
            <person name="Fukunaka R."/>
            <person name="Hamada M."/>
            <person name="Harada C."/>
            <person name="Hayashi A."/>
            <person name="Hijishita S."/>
            <person name="Honda M."/>
            <person name="Hosokawa S."/>
            <person name="Ichikawa Y."/>
            <person name="Idonuma A."/>
            <person name="Iijima M."/>
            <person name="Ikeda M."/>
            <person name="Ikeno M."/>
            <person name="Ito K."/>
            <person name="Ito S."/>
            <person name="Ito T."/>
            <person name="Ito Y."/>
            <person name="Ito Y."/>
            <person name="Iwabuchi A."/>
            <person name="Kamiya K."/>
            <person name="Karasawa W."/>
            <person name="Kurita K."/>
            <person name="Katagiri S."/>
            <person name="Kikuta A."/>
            <person name="Kobayashi H."/>
            <person name="Kobayashi N."/>
            <person name="Machita K."/>
            <person name="Maehara T."/>
            <person name="Masukawa M."/>
            <person name="Mizubayashi T."/>
            <person name="Mukai Y."/>
            <person name="Nagasaki H."/>
            <person name="Nagata Y."/>
            <person name="Naito S."/>
            <person name="Nakashima M."/>
            <person name="Nakama Y."/>
            <person name="Nakamichi Y."/>
            <person name="Nakamura M."/>
            <person name="Meguro A."/>
            <person name="Negishi M."/>
            <person name="Ohta I."/>
            <person name="Ohta T."/>
            <person name="Okamoto M."/>
            <person name="Ono N."/>
            <person name="Saji S."/>
            <person name="Sakaguchi M."/>
            <person name="Sakai K."/>
            <person name="Shibata M."/>
            <person name="Shimokawa T."/>
            <person name="Song J."/>
            <person name="Takazaki Y."/>
            <person name="Terasawa K."/>
            <person name="Tsugane M."/>
            <person name="Tsuji K."/>
            <person name="Ueda S."/>
            <person name="Waki K."/>
            <person name="Yamagata H."/>
            <person name="Yamamoto M."/>
            <person name="Yamamoto S."/>
            <person name="Yamane H."/>
            <person name="Yoshiki S."/>
            <person name="Yoshihara R."/>
            <person name="Yukawa K."/>
            <person name="Zhong H."/>
            <person name="Yano M."/>
            <person name="Yuan Q."/>
            <person name="Ouyang S."/>
            <person name="Liu J."/>
            <person name="Jones K.M."/>
            <person name="Gansberger K."/>
            <person name="Moffat K."/>
            <person name="Hill J."/>
            <person name="Bera J."/>
            <person name="Fadrosh D."/>
            <person name="Jin S."/>
            <person name="Johri S."/>
            <person name="Kim M."/>
            <person name="Overton L."/>
            <person name="Reardon M."/>
            <person name="Tsitrin T."/>
            <person name="Vuong H."/>
            <person name="Weaver B."/>
            <person name="Ciecko A."/>
            <person name="Tallon L."/>
            <person name="Jackson J."/>
            <person name="Pai G."/>
            <person name="Aken S.V."/>
            <person name="Utterback T."/>
            <person name="Reidmuller S."/>
            <person name="Feldblyum T."/>
            <person name="Hsiao J."/>
            <person name="Zismann V."/>
            <person name="Iobst S."/>
            <person name="de Vazeille A.R."/>
            <person name="Buell C.R."/>
            <person name="Ying K."/>
            <person name="Li Y."/>
            <person name="Lu T."/>
            <person name="Huang Y."/>
            <person name="Zhao Q."/>
            <person name="Feng Q."/>
            <person name="Zhang L."/>
            <person name="Zhu J."/>
            <person name="Weng Q."/>
            <person name="Mu J."/>
            <person name="Lu Y."/>
            <person name="Fan D."/>
            <person name="Liu Y."/>
            <person name="Guan J."/>
            <person name="Zhang Y."/>
            <person name="Yu S."/>
            <person name="Liu X."/>
            <person name="Zhang Y."/>
            <person name="Hong G."/>
            <person name="Han B."/>
            <person name="Choisne N."/>
            <person name="Demange N."/>
            <person name="Orjeda G."/>
            <person name="Samain S."/>
            <person name="Cattolico L."/>
            <person name="Pelletier E."/>
            <person name="Couloux A."/>
            <person name="Segurens B."/>
            <person name="Wincker P."/>
            <person name="D'Hont A."/>
            <person name="Scarpelli C."/>
            <person name="Weissenbach J."/>
            <person name="Salanoubat M."/>
            <person name="Quetier F."/>
            <person name="Yu Y."/>
            <person name="Kim H.R."/>
            <person name="Rambo T."/>
            <person name="Currie J."/>
            <person name="Collura K."/>
            <person name="Luo M."/>
            <person name="Yang T."/>
            <person name="Ammiraju J.S.S."/>
            <person name="Engler F."/>
            <person name="Soderlund C."/>
            <person name="Wing R.A."/>
            <person name="Palmer L.E."/>
            <person name="de la Bastide M."/>
            <person name="Spiegel L."/>
            <person name="Nascimento L."/>
            <person name="Zutavern T."/>
            <person name="O'Shaughnessy A."/>
            <person name="Dike S."/>
            <person name="Dedhia N."/>
            <person name="Preston R."/>
            <person name="Balija V."/>
            <person name="McCombie W.R."/>
            <person name="Chow T."/>
            <person name="Chen H."/>
            <person name="Chung M."/>
            <person name="Chen C."/>
            <person name="Shaw J."/>
            <person name="Wu H."/>
            <person name="Hsiao K."/>
            <person name="Chao Y."/>
            <person name="Chu M."/>
            <person name="Cheng C."/>
            <person name="Hour A."/>
            <person name="Lee P."/>
            <person name="Lin S."/>
            <person name="Lin Y."/>
            <person name="Liou J."/>
            <person name="Liu S."/>
            <person name="Hsing Y."/>
            <person name="Raghuvanshi S."/>
            <person name="Mohanty A."/>
            <person name="Bharti A.K."/>
            <person name="Gaur A."/>
            <person name="Gupta V."/>
            <person name="Kumar D."/>
            <person name="Ravi V."/>
            <person name="Vij S."/>
            <person name="Kapur A."/>
            <person name="Khurana P."/>
            <person name="Khurana P."/>
            <person name="Khurana J.P."/>
            <person name="Tyagi A.K."/>
            <person name="Gaikwad K."/>
            <person name="Singh A."/>
            <person name="Dalal V."/>
            <person name="Srivastava S."/>
            <person name="Dixit A."/>
            <person name="Pal A.K."/>
            <person name="Ghazi I.A."/>
            <person name="Yadav M."/>
            <person name="Pandit A."/>
            <person name="Bhargava A."/>
            <person name="Sureshbabu K."/>
            <person name="Batra K."/>
            <person name="Sharma T.R."/>
            <person name="Mohapatra T."/>
            <person name="Singh N.K."/>
            <person name="Messing J."/>
            <person name="Nelson A.B."/>
            <person name="Fuks G."/>
            <person name="Kavchok S."/>
            <person name="Keizer G."/>
            <person name="Linton E."/>
            <person name="Llaca V."/>
            <person name="Song R."/>
            <person name="Tanyolac B."/>
            <person name="Young S."/>
            <person name="Ho-Il K."/>
            <person name="Hahn J.H."/>
            <person name="Sangsakoo G."/>
            <person name="Vanavichit A."/>
            <person name="de Mattos Luiz.A.T."/>
            <person name="Zimmer P.D."/>
            <person name="Malone G."/>
            <person name="Dellagostin O."/>
            <person name="de Oliveira A.C."/>
            <person name="Bevan M."/>
            <person name="Bancroft I."/>
            <person name="Minx P."/>
            <person name="Cordum H."/>
            <person name="Wilson R."/>
            <person name="Cheng Z."/>
            <person name="Jin W."/>
            <person name="Jiang J."/>
            <person name="Leong S.A."/>
            <person name="Iwama H."/>
            <person name="Gojobori T."/>
            <person name="Itoh T."/>
            <person name="Niimura Y."/>
            <person name="Fujii Y."/>
            <person name="Habara T."/>
            <person name="Sakai H."/>
            <person name="Sato Y."/>
            <person name="Wilson G."/>
            <person name="Kumar K."/>
            <person name="McCouch S."/>
            <person name="Juretic N."/>
            <person name="Hoen D."/>
            <person name="Wright S."/>
            <person name="Bruskiewich R."/>
            <person name="Bureau T."/>
            <person name="Miyao A."/>
            <person name="Hirochika H."/>
            <person name="Nishikawa T."/>
            <person name="Kadowaki K."/>
            <person name="Sugiura M."/>
            <person name="Burr B."/>
            <person name="Sasaki T."/>
        </authorList>
    </citation>
    <scope>NUCLEOTIDE SEQUENCE [LARGE SCALE GENOMIC DNA]</scope>
    <source>
        <strain evidence="3">cv. Nipponbare</strain>
    </source>
</reference>
<protein>
    <submittedName>
        <fullName evidence="2">Uncharacterized protein</fullName>
    </submittedName>
</protein>
<proteinExistence type="predicted"/>
<accession>Q6ZEZ6</accession>